<evidence type="ECO:0000256" key="1">
    <source>
        <dbReference type="SAM" id="MobiDB-lite"/>
    </source>
</evidence>
<feature type="transmembrane region" description="Helical" evidence="2">
    <location>
        <begin position="32"/>
        <end position="59"/>
    </location>
</feature>
<keyword evidence="4" id="KW-1185">Reference proteome</keyword>
<dbReference type="Proteomes" id="UP000198796">
    <property type="component" value="Unassembled WGS sequence"/>
</dbReference>
<organism evidence="3 4">
    <name type="scientific">Poseidonocella pacifica</name>
    <dbReference type="NCBI Taxonomy" id="871651"/>
    <lineage>
        <taxon>Bacteria</taxon>
        <taxon>Pseudomonadati</taxon>
        <taxon>Pseudomonadota</taxon>
        <taxon>Alphaproteobacteria</taxon>
        <taxon>Rhodobacterales</taxon>
        <taxon>Roseobacteraceae</taxon>
        <taxon>Poseidonocella</taxon>
    </lineage>
</organism>
<dbReference type="STRING" id="871651.SAMN05421688_0403"/>
<name>A0A1I0V8M2_9RHOB</name>
<dbReference type="RefSeq" id="WP_092060086.1">
    <property type="nucleotide sequence ID" value="NZ_FOJU01000001.1"/>
</dbReference>
<dbReference type="EMBL" id="FOJU01000001">
    <property type="protein sequence ID" value="SFA72618.1"/>
    <property type="molecule type" value="Genomic_DNA"/>
</dbReference>
<accession>A0A1I0V8M2</accession>
<feature type="region of interest" description="Disordered" evidence="1">
    <location>
        <begin position="1"/>
        <end position="22"/>
    </location>
</feature>
<dbReference type="InterPro" id="IPR025498">
    <property type="entry name" value="DUF4389"/>
</dbReference>
<evidence type="ECO:0000313" key="3">
    <source>
        <dbReference type="EMBL" id="SFA72618.1"/>
    </source>
</evidence>
<reference evidence="3 4" key="1">
    <citation type="submission" date="2016-10" db="EMBL/GenBank/DDBJ databases">
        <authorList>
            <person name="de Groot N.N."/>
        </authorList>
    </citation>
    <scope>NUCLEOTIDE SEQUENCE [LARGE SCALE GENOMIC DNA]</scope>
    <source>
        <strain evidence="3 4">DSM 29316</strain>
    </source>
</reference>
<evidence type="ECO:0008006" key="5">
    <source>
        <dbReference type="Google" id="ProtNLM"/>
    </source>
</evidence>
<gene>
    <name evidence="3" type="ORF">SAMN05421688_0403</name>
</gene>
<proteinExistence type="predicted"/>
<evidence type="ECO:0000256" key="2">
    <source>
        <dbReference type="SAM" id="Phobius"/>
    </source>
</evidence>
<sequence length="103" mass="11756">MSGEERNHDPLEGRVHGERDEPETRDGMLLRLIYSVLILVMINLAQTVLIVVTVIQYVVMLVHKRPNERVSDFGLDLGVWIAKAARYLTGGSEEKPWPWSDLD</sequence>
<dbReference type="Pfam" id="PF14333">
    <property type="entry name" value="DUF4389"/>
    <property type="match status" value="1"/>
</dbReference>
<keyword evidence="2" id="KW-0812">Transmembrane</keyword>
<dbReference type="OrthoDB" id="7933712at2"/>
<keyword evidence="2" id="KW-0472">Membrane</keyword>
<protein>
    <recommendedName>
        <fullName evidence="5">DUF4389 domain-containing protein</fullName>
    </recommendedName>
</protein>
<evidence type="ECO:0000313" key="4">
    <source>
        <dbReference type="Proteomes" id="UP000198796"/>
    </source>
</evidence>
<dbReference type="AlphaFoldDB" id="A0A1I0V8M2"/>
<keyword evidence="2" id="KW-1133">Transmembrane helix</keyword>